<proteinExistence type="predicted"/>
<evidence type="ECO:0000313" key="3">
    <source>
        <dbReference type="EMBL" id="VDR39081.1"/>
    </source>
</evidence>
<dbReference type="InterPro" id="IPR037407">
    <property type="entry name" value="MLP_fam"/>
</dbReference>
<evidence type="ECO:0000259" key="1">
    <source>
        <dbReference type="SMART" id="SM00923"/>
    </source>
</evidence>
<dbReference type="InterPro" id="IPR005153">
    <property type="entry name" value="MbtH-like_dom"/>
</dbReference>
<keyword evidence="5" id="KW-1185">Reference proteome</keyword>
<dbReference type="EMBL" id="JAGXOE010000044">
    <property type="protein sequence ID" value="MBS4102887.1"/>
    <property type="molecule type" value="Genomic_DNA"/>
</dbReference>
<evidence type="ECO:0000313" key="5">
    <source>
        <dbReference type="Proteomes" id="UP000676853"/>
    </source>
</evidence>
<dbReference type="EMBL" id="LR131273">
    <property type="protein sequence ID" value="VDR39081.1"/>
    <property type="molecule type" value="Genomic_DNA"/>
</dbReference>
<dbReference type="RefSeq" id="WP_126196228.1">
    <property type="nucleotide sequence ID" value="NZ_CP085954.1"/>
</dbReference>
<dbReference type="PANTHER" id="PTHR38444:SF1">
    <property type="entry name" value="ENTEROBACTIN BIOSYNTHESIS PROTEIN YBDZ"/>
    <property type="match status" value="1"/>
</dbReference>
<sequence>MNPFDEPDAGFLVLRNALQQRSLWPRFADVPAGWTVEFGPASREECRGHIEAAWTDLRPQRADLPR</sequence>
<accession>A0A3P8L6X7</accession>
<dbReference type="GO" id="GO:0019290">
    <property type="term" value="P:siderophore biosynthetic process"/>
    <property type="evidence" value="ECO:0007669"/>
    <property type="project" value="TreeGrafter"/>
</dbReference>
<name>A0A3P8L6X7_TSUPA</name>
<dbReference type="SUPFAM" id="SSF160582">
    <property type="entry name" value="MbtH-like"/>
    <property type="match status" value="1"/>
</dbReference>
<dbReference type="SMART" id="SM00923">
    <property type="entry name" value="MbtH"/>
    <property type="match status" value="1"/>
</dbReference>
<protein>
    <submittedName>
        <fullName evidence="2">MbtH family protein</fullName>
    </submittedName>
    <submittedName>
        <fullName evidence="3">Uncharacterized protein conserved in bacteria</fullName>
    </submittedName>
</protein>
<dbReference type="Gene3D" id="3.90.820.10">
    <property type="entry name" value="Structural Genomics, Unknown Function 30-nov-00 1gh9 Mol_id"/>
    <property type="match status" value="1"/>
</dbReference>
<dbReference type="PANTHER" id="PTHR38444">
    <property type="entry name" value="ENTEROBACTIN BIOSYNTHESIS PROTEIN YBDZ"/>
    <property type="match status" value="1"/>
</dbReference>
<reference evidence="3 4" key="1">
    <citation type="submission" date="2018-12" db="EMBL/GenBank/DDBJ databases">
        <authorList>
            <consortium name="Pathogen Informatics"/>
        </authorList>
    </citation>
    <scope>NUCLEOTIDE SEQUENCE [LARGE SCALE GENOMIC DNA]</scope>
    <source>
        <strain evidence="3 4">NCTC10741</strain>
    </source>
</reference>
<dbReference type="AlphaFoldDB" id="A0A3P8L6X7"/>
<dbReference type="InterPro" id="IPR038020">
    <property type="entry name" value="MbtH-like_sf"/>
</dbReference>
<dbReference type="GO" id="GO:0005829">
    <property type="term" value="C:cytosol"/>
    <property type="evidence" value="ECO:0007669"/>
    <property type="project" value="TreeGrafter"/>
</dbReference>
<feature type="domain" description="MbtH-like" evidence="1">
    <location>
        <begin position="2"/>
        <end position="52"/>
    </location>
</feature>
<dbReference type="OrthoDB" id="7584480at2"/>
<dbReference type="Pfam" id="PF03621">
    <property type="entry name" value="MbtH"/>
    <property type="match status" value="1"/>
</dbReference>
<dbReference type="Proteomes" id="UP000271626">
    <property type="component" value="Chromosome"/>
</dbReference>
<evidence type="ECO:0000313" key="4">
    <source>
        <dbReference type="Proteomes" id="UP000271626"/>
    </source>
</evidence>
<gene>
    <name evidence="3" type="primary">mbtH_2</name>
    <name evidence="2" type="ORF">KFZ73_16780</name>
    <name evidence="3" type="ORF">NCTC10741_02217</name>
</gene>
<organism evidence="3 4">
    <name type="scientific">Tsukamurella paurometabola</name>
    <name type="common">Corynebacterium paurometabolum</name>
    <dbReference type="NCBI Taxonomy" id="2061"/>
    <lineage>
        <taxon>Bacteria</taxon>
        <taxon>Bacillati</taxon>
        <taxon>Actinomycetota</taxon>
        <taxon>Actinomycetes</taxon>
        <taxon>Mycobacteriales</taxon>
        <taxon>Tsukamurellaceae</taxon>
        <taxon>Tsukamurella</taxon>
    </lineage>
</organism>
<reference evidence="2 5" key="2">
    <citation type="submission" date="2021-04" db="EMBL/GenBank/DDBJ databases">
        <title>Whole genome sequence analysis of a thiophenic sulfur metabolizing bacteria.</title>
        <authorList>
            <person name="Akhtar N."/>
            <person name="Akram J."/>
            <person name="Aslam A."/>
        </authorList>
    </citation>
    <scope>NUCLEOTIDE SEQUENCE [LARGE SCALE GENOMIC DNA]</scope>
    <source>
        <strain evidence="2 5">3OW</strain>
    </source>
</reference>
<dbReference type="Proteomes" id="UP000676853">
    <property type="component" value="Unassembled WGS sequence"/>
</dbReference>
<evidence type="ECO:0000313" key="2">
    <source>
        <dbReference type="EMBL" id="MBS4102887.1"/>
    </source>
</evidence>